<dbReference type="Proteomes" id="UP000789759">
    <property type="component" value="Unassembled WGS sequence"/>
</dbReference>
<organism evidence="1 2">
    <name type="scientific">Cetraspora pellucida</name>
    <dbReference type="NCBI Taxonomy" id="1433469"/>
    <lineage>
        <taxon>Eukaryota</taxon>
        <taxon>Fungi</taxon>
        <taxon>Fungi incertae sedis</taxon>
        <taxon>Mucoromycota</taxon>
        <taxon>Glomeromycotina</taxon>
        <taxon>Glomeromycetes</taxon>
        <taxon>Diversisporales</taxon>
        <taxon>Gigasporaceae</taxon>
        <taxon>Cetraspora</taxon>
    </lineage>
</organism>
<dbReference type="OrthoDB" id="2310531at2759"/>
<dbReference type="EMBL" id="CAJVQA010017370">
    <property type="protein sequence ID" value="CAG8748436.1"/>
    <property type="molecule type" value="Genomic_DNA"/>
</dbReference>
<accession>A0A9N9NLA7</accession>
<comment type="caution">
    <text evidence="1">The sequence shown here is derived from an EMBL/GenBank/DDBJ whole genome shotgun (WGS) entry which is preliminary data.</text>
</comment>
<evidence type="ECO:0000313" key="2">
    <source>
        <dbReference type="Proteomes" id="UP000789759"/>
    </source>
</evidence>
<sequence length="79" mass="9315">MVQNRKSDDDCYIDPMLLIIEWNVIQSFLGCQLVSDHTMNVGRKKQTYYQANQASLGRVFEIKATVKGRFEIRERRDVF</sequence>
<reference evidence="1" key="1">
    <citation type="submission" date="2021-06" db="EMBL/GenBank/DDBJ databases">
        <authorList>
            <person name="Kallberg Y."/>
            <person name="Tangrot J."/>
            <person name="Rosling A."/>
        </authorList>
    </citation>
    <scope>NUCLEOTIDE SEQUENCE</scope>
    <source>
        <strain evidence="1">FL966</strain>
    </source>
</reference>
<keyword evidence="2" id="KW-1185">Reference proteome</keyword>
<proteinExistence type="predicted"/>
<gene>
    <name evidence="1" type="ORF">CPELLU_LOCUS14547</name>
</gene>
<protein>
    <submittedName>
        <fullName evidence="1">24864_t:CDS:1</fullName>
    </submittedName>
</protein>
<name>A0A9N9NLA7_9GLOM</name>
<evidence type="ECO:0000313" key="1">
    <source>
        <dbReference type="EMBL" id="CAG8748436.1"/>
    </source>
</evidence>
<dbReference type="AlphaFoldDB" id="A0A9N9NLA7"/>